<dbReference type="WBParaSite" id="PSAMB.scaffold2582size22417.g18304.t1">
    <property type="protein sequence ID" value="PSAMB.scaffold2582size22417.g18304.t1"/>
    <property type="gene ID" value="PSAMB.scaffold2582size22417.g18304"/>
</dbReference>
<keyword evidence="2" id="KW-1185">Reference proteome</keyword>
<dbReference type="SMART" id="SM00225">
    <property type="entry name" value="BTB"/>
    <property type="match status" value="1"/>
</dbReference>
<dbReference type="PANTHER" id="PTHR24413">
    <property type="entry name" value="SPECKLE-TYPE POZ PROTEIN"/>
    <property type="match status" value="1"/>
</dbReference>
<dbReference type="AlphaFoldDB" id="A0A914VVU5"/>
<dbReference type="CDD" id="cd14733">
    <property type="entry name" value="BACK"/>
    <property type="match status" value="1"/>
</dbReference>
<accession>A0A914VVU5</accession>
<dbReference type="Gene3D" id="3.30.710.10">
    <property type="entry name" value="Potassium Channel Kv1.1, Chain A"/>
    <property type="match status" value="1"/>
</dbReference>
<dbReference type="Proteomes" id="UP000887566">
    <property type="component" value="Unplaced"/>
</dbReference>
<dbReference type="SUPFAM" id="SSF54695">
    <property type="entry name" value="POZ domain"/>
    <property type="match status" value="1"/>
</dbReference>
<protein>
    <submittedName>
        <fullName evidence="3">BTB domain-containing protein</fullName>
    </submittedName>
</protein>
<evidence type="ECO:0000313" key="2">
    <source>
        <dbReference type="Proteomes" id="UP000887566"/>
    </source>
</evidence>
<name>A0A914VVU5_9BILA</name>
<proteinExistence type="predicted"/>
<dbReference type="Pfam" id="PF00651">
    <property type="entry name" value="BTB"/>
    <property type="match status" value="1"/>
</dbReference>
<dbReference type="Gene3D" id="1.25.40.420">
    <property type="match status" value="1"/>
</dbReference>
<dbReference type="InterPro" id="IPR000210">
    <property type="entry name" value="BTB/POZ_dom"/>
</dbReference>
<sequence>MARDTQRFDLIFALPNDVAKCEVHVAYDTCSVELLELASDTFCFLSGVIKVYYRIYVPPNGGFGRGVVVQPHMHPPSDILYKLVKISHRTFKVGQRQTFAEPSATPVKIDVCFTMHMSKQSTSEQLHQSSLGQLTPFFQDIFESGKDSDFTIVCGDRQLKVHKIILRMQSAFFATTFDTEIEGAMKSSVDLSHCDYRVLYEALKFCYSDQTPPKEMAIELLQLANELLMPKLKAWAANVVTNQLTDENVCDILVLADKLHELGLKFDARCYFLEHCRAVIHTESYKNLPPSLVRELMETLIEANDSSIATLAFPAC</sequence>
<organism evidence="2 3">
    <name type="scientific">Plectus sambesii</name>
    <dbReference type="NCBI Taxonomy" id="2011161"/>
    <lineage>
        <taxon>Eukaryota</taxon>
        <taxon>Metazoa</taxon>
        <taxon>Ecdysozoa</taxon>
        <taxon>Nematoda</taxon>
        <taxon>Chromadorea</taxon>
        <taxon>Plectida</taxon>
        <taxon>Plectina</taxon>
        <taxon>Plectoidea</taxon>
        <taxon>Plectidae</taxon>
        <taxon>Plectus</taxon>
    </lineage>
</organism>
<dbReference type="PROSITE" id="PS50097">
    <property type="entry name" value="BTB"/>
    <property type="match status" value="1"/>
</dbReference>
<dbReference type="InterPro" id="IPR011333">
    <property type="entry name" value="SKP1/BTB/POZ_sf"/>
</dbReference>
<evidence type="ECO:0000313" key="3">
    <source>
        <dbReference type="WBParaSite" id="PSAMB.scaffold2582size22417.g18304.t1"/>
    </source>
</evidence>
<feature type="domain" description="BTB" evidence="1">
    <location>
        <begin position="148"/>
        <end position="215"/>
    </location>
</feature>
<evidence type="ECO:0000259" key="1">
    <source>
        <dbReference type="PROSITE" id="PS50097"/>
    </source>
</evidence>
<reference evidence="3" key="1">
    <citation type="submission" date="2022-11" db="UniProtKB">
        <authorList>
            <consortium name="WormBaseParasite"/>
        </authorList>
    </citation>
    <scope>IDENTIFICATION</scope>
</reference>